<dbReference type="GO" id="GO:0003677">
    <property type="term" value="F:DNA binding"/>
    <property type="evidence" value="ECO:0007669"/>
    <property type="project" value="InterPro"/>
</dbReference>
<dbReference type="InterPro" id="IPR036162">
    <property type="entry name" value="Resolvase-like_N_sf"/>
</dbReference>
<organism evidence="3 4">
    <name type="scientific">Neoroseomonas lacus</name>
    <dbReference type="NCBI Taxonomy" id="287609"/>
    <lineage>
        <taxon>Bacteria</taxon>
        <taxon>Pseudomonadati</taxon>
        <taxon>Pseudomonadota</taxon>
        <taxon>Alphaproteobacteria</taxon>
        <taxon>Acetobacterales</taxon>
        <taxon>Acetobacteraceae</taxon>
        <taxon>Neoroseomonas</taxon>
    </lineage>
</organism>
<dbReference type="PROSITE" id="PS51736">
    <property type="entry name" value="RECOMBINASES_3"/>
    <property type="match status" value="1"/>
</dbReference>
<reference evidence="3" key="1">
    <citation type="journal article" date="2014" name="Int. J. Syst. Evol. Microbiol.">
        <title>Complete genome sequence of Corynebacterium casei LMG S-19264T (=DSM 44701T), isolated from a smear-ripened cheese.</title>
        <authorList>
            <consortium name="US DOE Joint Genome Institute (JGI-PGF)"/>
            <person name="Walter F."/>
            <person name="Albersmeier A."/>
            <person name="Kalinowski J."/>
            <person name="Ruckert C."/>
        </authorList>
    </citation>
    <scope>NUCLEOTIDE SEQUENCE</scope>
    <source>
        <strain evidence="3">CGMCC 1.3617</strain>
    </source>
</reference>
<dbReference type="InterPro" id="IPR050639">
    <property type="entry name" value="SSR_resolvase"/>
</dbReference>
<dbReference type="SMART" id="SM00857">
    <property type="entry name" value="Resolvase"/>
    <property type="match status" value="1"/>
</dbReference>
<evidence type="ECO:0000259" key="2">
    <source>
        <dbReference type="PROSITE" id="PS51737"/>
    </source>
</evidence>
<dbReference type="InterPro" id="IPR011109">
    <property type="entry name" value="DNA_bind_recombinase_dom"/>
</dbReference>
<dbReference type="EMBL" id="BMKW01000039">
    <property type="protein sequence ID" value="GGJ45082.1"/>
    <property type="molecule type" value="Genomic_DNA"/>
</dbReference>
<dbReference type="Pfam" id="PF00239">
    <property type="entry name" value="Resolvase"/>
    <property type="match status" value="1"/>
</dbReference>
<proteinExistence type="predicted"/>
<comment type="caution">
    <text evidence="3">The sequence shown here is derived from an EMBL/GenBank/DDBJ whole genome shotgun (WGS) entry which is preliminary data.</text>
</comment>
<dbReference type="Gene3D" id="3.90.1750.20">
    <property type="entry name" value="Putative Large Serine Recombinase, Chain B, Domain 2"/>
    <property type="match status" value="1"/>
</dbReference>
<evidence type="ECO:0000313" key="3">
    <source>
        <dbReference type="EMBL" id="GGJ45082.1"/>
    </source>
</evidence>
<dbReference type="InterPro" id="IPR038109">
    <property type="entry name" value="DNA_bind_recomb_sf"/>
</dbReference>
<feature type="domain" description="Resolvase/invertase-type recombinase catalytic" evidence="1">
    <location>
        <begin position="20"/>
        <end position="172"/>
    </location>
</feature>
<reference evidence="3" key="2">
    <citation type="submission" date="2020-09" db="EMBL/GenBank/DDBJ databases">
        <authorList>
            <person name="Sun Q."/>
            <person name="Zhou Y."/>
        </authorList>
    </citation>
    <scope>NUCLEOTIDE SEQUENCE</scope>
    <source>
        <strain evidence="3">CGMCC 1.3617</strain>
    </source>
</reference>
<evidence type="ECO:0000313" key="4">
    <source>
        <dbReference type="Proteomes" id="UP000661507"/>
    </source>
</evidence>
<accession>A0A917L6C7</accession>
<gene>
    <name evidence="3" type="primary">int</name>
    <name evidence="3" type="ORF">GCM10011320_60630</name>
</gene>
<dbReference type="Proteomes" id="UP000661507">
    <property type="component" value="Unassembled WGS sequence"/>
</dbReference>
<keyword evidence="4" id="KW-1185">Reference proteome</keyword>
<dbReference type="PROSITE" id="PS51737">
    <property type="entry name" value="RECOMBINASE_DNA_BIND"/>
    <property type="match status" value="1"/>
</dbReference>
<dbReference type="InterPro" id="IPR006119">
    <property type="entry name" value="Resolv_N"/>
</dbReference>
<dbReference type="Gene3D" id="3.40.50.1390">
    <property type="entry name" value="Resolvase, N-terminal catalytic domain"/>
    <property type="match status" value="1"/>
</dbReference>
<dbReference type="PANTHER" id="PTHR30461:SF23">
    <property type="entry name" value="DNA RECOMBINASE-RELATED"/>
    <property type="match status" value="1"/>
</dbReference>
<dbReference type="Pfam" id="PF07508">
    <property type="entry name" value="Recombinase"/>
    <property type="match status" value="1"/>
</dbReference>
<protein>
    <submittedName>
        <fullName evidence="3">Integrase</fullName>
    </submittedName>
</protein>
<name>A0A917L6C7_9PROT</name>
<evidence type="ECO:0000259" key="1">
    <source>
        <dbReference type="PROSITE" id="PS51736"/>
    </source>
</evidence>
<dbReference type="PANTHER" id="PTHR30461">
    <property type="entry name" value="DNA-INVERTASE FROM LAMBDOID PROPHAGE"/>
    <property type="match status" value="1"/>
</dbReference>
<dbReference type="SUPFAM" id="SSF53041">
    <property type="entry name" value="Resolvase-like"/>
    <property type="match status" value="1"/>
</dbReference>
<dbReference type="GO" id="GO:0000150">
    <property type="term" value="F:DNA strand exchange activity"/>
    <property type="evidence" value="ECO:0007669"/>
    <property type="project" value="InterPro"/>
</dbReference>
<feature type="domain" description="Recombinase" evidence="2">
    <location>
        <begin position="180"/>
        <end position="284"/>
    </location>
</feature>
<sequence length="451" mass="50137">MSRRKPPADTIMPATTKKLRCAVYTRKSTDEGLDREFNTLDAQREACEAYVASQKAEGWLLVRDRYDDGGFSGGTLERPALRRLLADIEQGRVDVIVVYKIDRLSRSLMDFAKLVETMEAHRVTFVSVTQSFNTTTSMGRLTLNILLSFAQFEREVIGERIRDKFAASRARGMWMGGKVPLGYDVVSRKLIVNEDEALRVRRVFEIFAETGSGIETVNRLRAEGATSKAGRPLDKGDVYKLLSNRTYVGEAAHKGQVYPGEHQGIVPRDLWDRAHALLQVSPRTRAAQNRQHAPALLKGLIFGIDGRAMSPTHAVKNGRRYCYYVAQRVLKADMVVDDGIVRRVSAAQIEGAVISQIRALLRQPEVVVGTWLAARKEAPDLTEREVRDALHRLDPLWDELFPAEQARIVRALVERVVLGPAGADIRLRVEGLAGLVRDLGSIAPSALSAAA</sequence>
<dbReference type="CDD" id="cd03768">
    <property type="entry name" value="SR_ResInv"/>
    <property type="match status" value="1"/>
</dbReference>
<dbReference type="RefSeq" id="WP_188973953.1">
    <property type="nucleotide sequence ID" value="NZ_BMKW01000039.1"/>
</dbReference>
<dbReference type="AlphaFoldDB" id="A0A917L6C7"/>